<gene>
    <name evidence="1" type="ORF">GMARGA_LOCUS41965</name>
</gene>
<reference evidence="1 2" key="1">
    <citation type="submission" date="2021-06" db="EMBL/GenBank/DDBJ databases">
        <authorList>
            <person name="Kallberg Y."/>
            <person name="Tangrot J."/>
            <person name="Rosling A."/>
        </authorList>
    </citation>
    <scope>NUCLEOTIDE SEQUENCE [LARGE SCALE GENOMIC DNA]</scope>
    <source>
        <strain evidence="1 2">120-4 pot B 10/14</strain>
    </source>
</reference>
<feature type="non-terminal residue" evidence="1">
    <location>
        <position position="59"/>
    </location>
</feature>
<proteinExistence type="predicted"/>
<sequence length="59" mass="6881">EDVTYLSSKRKKMESETCLISLVEEIIELVVKVVKNQVKRECQEQVISVRFIKIINSKV</sequence>
<accession>A0ABN7XD51</accession>
<dbReference type="Proteomes" id="UP000789901">
    <property type="component" value="Unassembled WGS sequence"/>
</dbReference>
<feature type="non-terminal residue" evidence="1">
    <location>
        <position position="1"/>
    </location>
</feature>
<evidence type="ECO:0000313" key="1">
    <source>
        <dbReference type="EMBL" id="CAG8853144.1"/>
    </source>
</evidence>
<evidence type="ECO:0000313" key="2">
    <source>
        <dbReference type="Proteomes" id="UP000789901"/>
    </source>
</evidence>
<keyword evidence="2" id="KW-1185">Reference proteome</keyword>
<organism evidence="1 2">
    <name type="scientific">Gigaspora margarita</name>
    <dbReference type="NCBI Taxonomy" id="4874"/>
    <lineage>
        <taxon>Eukaryota</taxon>
        <taxon>Fungi</taxon>
        <taxon>Fungi incertae sedis</taxon>
        <taxon>Mucoromycota</taxon>
        <taxon>Glomeromycotina</taxon>
        <taxon>Glomeromycetes</taxon>
        <taxon>Diversisporales</taxon>
        <taxon>Gigasporaceae</taxon>
        <taxon>Gigaspora</taxon>
    </lineage>
</organism>
<protein>
    <submittedName>
        <fullName evidence="1">40747_t:CDS:1</fullName>
    </submittedName>
</protein>
<dbReference type="EMBL" id="CAJVQB010120635">
    <property type="protein sequence ID" value="CAG8853144.1"/>
    <property type="molecule type" value="Genomic_DNA"/>
</dbReference>
<comment type="caution">
    <text evidence="1">The sequence shown here is derived from an EMBL/GenBank/DDBJ whole genome shotgun (WGS) entry which is preliminary data.</text>
</comment>
<name>A0ABN7XD51_GIGMA</name>